<dbReference type="EMBL" id="QICN01000003">
    <property type="protein sequence ID" value="PXV69625.1"/>
    <property type="molecule type" value="Genomic_DNA"/>
</dbReference>
<protein>
    <submittedName>
        <fullName evidence="1">Uncharacterized protein</fullName>
    </submittedName>
</protein>
<sequence length="373" mass="38891">MNNVTVPASARHLAPVLCAATLLLGGCGGGGGGDGGNDNPVPLNDPNALMQALADKVDAGALMIEIENGVPPANAGEEGPKVTEGISESTAVPGDMVAVPVRIDGGPDLSNLYAKITGATNFYFNVPVGGDGGGKSGEKPWISVRKQEFGFIALTTLDFRAELPENLDLATGNEICFDLSVEGSDGSISTVANPCISIGAQRPAVIDDQPPGAEMPERLDGTWLSSCLDIVDFAAGEATIRAARLGLIFTAEGTTYTEAAYTYTADDCSAGEAITPQVSGTYVIGGEIDSNQNSLRTRAIDFEPTVDPQTNTPVPCFNRLRIADEDGDDNYELLFLGVPRTSYPGQANALPDDCRAEDTRPGYVLTSLPFSKQ</sequence>
<organism evidence="1 2">
    <name type="scientific">Sinimarinibacterium flocculans</name>
    <dbReference type="NCBI Taxonomy" id="985250"/>
    <lineage>
        <taxon>Bacteria</taxon>
        <taxon>Pseudomonadati</taxon>
        <taxon>Pseudomonadota</taxon>
        <taxon>Gammaproteobacteria</taxon>
        <taxon>Nevskiales</taxon>
        <taxon>Nevskiaceae</taxon>
        <taxon>Sinimarinibacterium</taxon>
    </lineage>
</organism>
<evidence type="ECO:0000313" key="2">
    <source>
        <dbReference type="Proteomes" id="UP000248330"/>
    </source>
</evidence>
<proteinExistence type="predicted"/>
<dbReference type="AlphaFoldDB" id="A0A318EFQ9"/>
<name>A0A318EFQ9_9GAMM</name>
<comment type="caution">
    <text evidence="1">The sequence shown here is derived from an EMBL/GenBank/DDBJ whole genome shotgun (WGS) entry which is preliminary data.</text>
</comment>
<dbReference type="RefSeq" id="WP_110264548.1">
    <property type="nucleotide sequence ID" value="NZ_CAKZQT010000021.1"/>
</dbReference>
<gene>
    <name evidence="1" type="ORF">C8D93_103199</name>
</gene>
<reference evidence="1 2" key="1">
    <citation type="submission" date="2018-04" db="EMBL/GenBank/DDBJ databases">
        <title>Genomic Encyclopedia of Type Strains, Phase IV (KMG-IV): sequencing the most valuable type-strain genomes for metagenomic binning, comparative biology and taxonomic classification.</title>
        <authorList>
            <person name="Goeker M."/>
        </authorList>
    </citation>
    <scope>NUCLEOTIDE SEQUENCE [LARGE SCALE GENOMIC DNA]</scope>
    <source>
        <strain evidence="1 2">DSM 104150</strain>
    </source>
</reference>
<accession>A0A318EFQ9</accession>
<keyword evidence="2" id="KW-1185">Reference proteome</keyword>
<evidence type="ECO:0000313" key="1">
    <source>
        <dbReference type="EMBL" id="PXV69625.1"/>
    </source>
</evidence>
<dbReference type="Proteomes" id="UP000248330">
    <property type="component" value="Unassembled WGS sequence"/>
</dbReference>